<dbReference type="Gene3D" id="3.90.1640.10">
    <property type="entry name" value="inorganic pyrophosphatase (n-terminal core)"/>
    <property type="match status" value="1"/>
</dbReference>
<dbReference type="PANTHER" id="PTHR47618:SF1">
    <property type="entry name" value="BIFUNCTIONAL OLIGORIBONUCLEASE AND PAP PHOSPHATASE NRNA"/>
    <property type="match status" value="1"/>
</dbReference>
<proteinExistence type="predicted"/>
<dbReference type="EMBL" id="JANHAX010000019">
    <property type="protein sequence ID" value="MDQ2092471.1"/>
    <property type="molecule type" value="Genomic_DNA"/>
</dbReference>
<gene>
    <name evidence="1" type="ORF">NO357_21420</name>
</gene>
<evidence type="ECO:0000313" key="2">
    <source>
        <dbReference type="Proteomes" id="UP001226762"/>
    </source>
</evidence>
<feature type="non-terminal residue" evidence="1">
    <location>
        <position position="67"/>
    </location>
</feature>
<reference evidence="1" key="1">
    <citation type="submission" date="2022-07" db="EMBL/GenBank/DDBJ databases">
        <authorList>
            <person name="Otstavnykh N."/>
            <person name="Isaeva M."/>
            <person name="Bystritskaya E."/>
        </authorList>
    </citation>
    <scope>NUCLEOTIDE SEQUENCE</scope>
    <source>
        <strain evidence="1">KCTC 52189</strain>
    </source>
</reference>
<name>A0AAE3WGA0_9RHOB</name>
<dbReference type="InterPro" id="IPR038763">
    <property type="entry name" value="DHH_sf"/>
</dbReference>
<sequence length="67" mass="7444">MVFHFIDMLGDKDKINKDIATCLYTGIMTDTSSFRFASTTSKTHRVTAYLIDKGAESSEIHNAVLDA</sequence>
<accession>A0AAE3WGA0</accession>
<comment type="caution">
    <text evidence="1">The sequence shown here is derived from an EMBL/GenBank/DDBJ whole genome shotgun (WGS) entry which is preliminary data.</text>
</comment>
<dbReference type="PANTHER" id="PTHR47618">
    <property type="entry name" value="BIFUNCTIONAL OLIGORIBONUCLEASE AND PAP PHOSPHATASE NRNA"/>
    <property type="match status" value="1"/>
</dbReference>
<dbReference type="InterPro" id="IPR051319">
    <property type="entry name" value="Oligoribo/pAp-PDE_c-di-AMP_PDE"/>
</dbReference>
<reference evidence="1" key="2">
    <citation type="submission" date="2023-02" db="EMBL/GenBank/DDBJ databases">
        <title>'Rhodoalgimonas zhirmunskyi' gen. nov., isolated from a red alga.</title>
        <authorList>
            <person name="Nedashkovskaya O.I."/>
            <person name="Otstavnykh N.Y."/>
            <person name="Bystritskaya E.P."/>
            <person name="Balabanova L.A."/>
            <person name="Isaeva M.P."/>
        </authorList>
    </citation>
    <scope>NUCLEOTIDE SEQUENCE</scope>
    <source>
        <strain evidence="1">KCTC 52189</strain>
    </source>
</reference>
<protein>
    <submittedName>
        <fullName evidence="1">Uncharacterized protein</fullName>
    </submittedName>
</protein>
<dbReference type="Proteomes" id="UP001226762">
    <property type="component" value="Unassembled WGS sequence"/>
</dbReference>
<evidence type="ECO:0000313" key="1">
    <source>
        <dbReference type="EMBL" id="MDQ2092471.1"/>
    </source>
</evidence>
<keyword evidence="2" id="KW-1185">Reference proteome</keyword>
<dbReference type="AlphaFoldDB" id="A0AAE3WGA0"/>
<dbReference type="SUPFAM" id="SSF64182">
    <property type="entry name" value="DHH phosphoesterases"/>
    <property type="match status" value="1"/>
</dbReference>
<organism evidence="1 2">
    <name type="scientific">Marimonas arenosa</name>
    <dbReference type="NCBI Taxonomy" id="1795305"/>
    <lineage>
        <taxon>Bacteria</taxon>
        <taxon>Pseudomonadati</taxon>
        <taxon>Pseudomonadota</taxon>
        <taxon>Alphaproteobacteria</taxon>
        <taxon>Rhodobacterales</taxon>
        <taxon>Paracoccaceae</taxon>
        <taxon>Marimonas</taxon>
    </lineage>
</organism>